<keyword evidence="4" id="KW-0479">Metal-binding</keyword>
<dbReference type="AlphaFoldDB" id="A0A090D3E5"/>
<dbReference type="Gene3D" id="2.60.120.10">
    <property type="entry name" value="Jelly Rolls"/>
    <property type="match status" value="2"/>
</dbReference>
<sequence length="334" mass="36482">MAGKFFFSLDSIKPKKANSSGSLTLVTSKDVPGFVNIAFSQLNLNQRGSLEPIWHPNANKIGFCTEGNHLVTIRTPTSAEVFTLKKGEMFFIPKGYIYHIENIGDRTGVINFAYDNANPDTMVLSKAIYSLSDSVFNDTFGTNSTFADGLKKSKSDECIKTLPPLKQIPKPTTNRFKFDIEASNKAILTKGGYLQIGTKTTLPLLNGLGILGFGLNNPGVVEPHWHTNAGELVYIVKGKTKITVLSPDGSLDVMEVKAGEGAFAPASYFHNIENIGSENVEVIAFFNHEQPDYIGIGEVLGSYPNELLSSVFDTSPSYFDSFKKPKEPLVIVPI</sequence>
<evidence type="ECO:0000313" key="7">
    <source>
        <dbReference type="EMBL" id="CDR35243.1"/>
    </source>
</evidence>
<reference evidence="7" key="2">
    <citation type="submission" date="2014-09" db="EMBL/GenBank/DDBJ databases">
        <title>Criblamydia sequanensis harbors a mega-plasmid encoding arsenite resistance.</title>
        <authorList>
            <person name="Bertelli C."/>
            <person name="Goesmann A."/>
            <person name="Greub G."/>
        </authorList>
    </citation>
    <scope>NUCLEOTIDE SEQUENCE [LARGE SCALE GENOMIC DNA]</scope>
    <source>
        <strain evidence="7">CRIB-18</strain>
    </source>
</reference>
<dbReference type="EMBL" id="CCEJ010000015">
    <property type="protein sequence ID" value="CDR35243.1"/>
    <property type="molecule type" value="Genomic_DNA"/>
</dbReference>
<dbReference type="SUPFAM" id="SSF51182">
    <property type="entry name" value="RmlC-like cupins"/>
    <property type="match status" value="2"/>
</dbReference>
<name>A0A090D3E5_9BACT</name>
<comment type="subcellular location">
    <subcellularLocation>
        <location evidence="1">Secreted</location>
    </subcellularLocation>
</comment>
<dbReference type="InterPro" id="IPR006045">
    <property type="entry name" value="Cupin_1"/>
</dbReference>
<keyword evidence="8" id="KW-1185">Reference proteome</keyword>
<feature type="domain" description="Cupin type-1" evidence="6">
    <location>
        <begin position="178"/>
        <end position="320"/>
    </location>
</feature>
<protein>
    <submittedName>
        <fullName evidence="7">Cupin domain-containing protein</fullName>
    </submittedName>
</protein>
<dbReference type="GO" id="GO:0005576">
    <property type="term" value="C:extracellular region"/>
    <property type="evidence" value="ECO:0007669"/>
    <property type="project" value="UniProtKB-SubCell"/>
</dbReference>
<dbReference type="OrthoDB" id="1973590at2"/>
<comment type="similarity">
    <text evidence="2">Belongs to the germin family.</text>
</comment>
<feature type="domain" description="Cupin type-1" evidence="6">
    <location>
        <begin position="7"/>
        <end position="148"/>
    </location>
</feature>
<dbReference type="InterPro" id="IPR014710">
    <property type="entry name" value="RmlC-like_jellyroll"/>
</dbReference>
<dbReference type="CDD" id="cd20306">
    <property type="entry name" value="cupin_OxDC-like"/>
    <property type="match status" value="1"/>
</dbReference>
<keyword evidence="3" id="KW-0964">Secreted</keyword>
<dbReference type="InterPro" id="IPR011051">
    <property type="entry name" value="RmlC_Cupin_sf"/>
</dbReference>
<evidence type="ECO:0000313" key="8">
    <source>
        <dbReference type="Proteomes" id="UP000031552"/>
    </source>
</evidence>
<accession>A0A090D3E5</accession>
<evidence type="ECO:0000259" key="6">
    <source>
        <dbReference type="SMART" id="SM00835"/>
    </source>
</evidence>
<dbReference type="GO" id="GO:0030145">
    <property type="term" value="F:manganese ion binding"/>
    <property type="evidence" value="ECO:0007669"/>
    <property type="project" value="InterPro"/>
</dbReference>
<comment type="caution">
    <text evidence="7">The sequence shown here is derived from an EMBL/GenBank/DDBJ whole genome shotgun (WGS) entry which is preliminary data.</text>
</comment>
<evidence type="ECO:0000256" key="4">
    <source>
        <dbReference type="ARBA" id="ARBA00022723"/>
    </source>
</evidence>
<dbReference type="Proteomes" id="UP000031552">
    <property type="component" value="Unassembled WGS sequence"/>
</dbReference>
<dbReference type="Pfam" id="PF00190">
    <property type="entry name" value="Cupin_1"/>
    <property type="match status" value="2"/>
</dbReference>
<evidence type="ECO:0000256" key="3">
    <source>
        <dbReference type="ARBA" id="ARBA00022525"/>
    </source>
</evidence>
<dbReference type="PANTHER" id="PTHR31238">
    <property type="entry name" value="GERMIN-LIKE PROTEIN SUBFAMILY 3 MEMBER 3"/>
    <property type="match status" value="1"/>
</dbReference>
<keyword evidence="5" id="KW-0464">Manganese</keyword>
<dbReference type="SMART" id="SM00835">
    <property type="entry name" value="Cupin_1"/>
    <property type="match status" value="2"/>
</dbReference>
<gene>
    <name evidence="7" type="ORF">CSEC_2437</name>
</gene>
<dbReference type="PRINTS" id="PR00325">
    <property type="entry name" value="GERMIN"/>
</dbReference>
<dbReference type="RefSeq" id="WP_041018786.1">
    <property type="nucleotide sequence ID" value="NZ_CCEJ010000015.1"/>
</dbReference>
<evidence type="ECO:0000256" key="2">
    <source>
        <dbReference type="ARBA" id="ARBA00007456"/>
    </source>
</evidence>
<dbReference type="InterPro" id="IPR001929">
    <property type="entry name" value="Germin"/>
</dbReference>
<evidence type="ECO:0000256" key="1">
    <source>
        <dbReference type="ARBA" id="ARBA00004613"/>
    </source>
</evidence>
<proteinExistence type="inferred from homology"/>
<reference evidence="7" key="1">
    <citation type="submission" date="2013-12" db="EMBL/GenBank/DDBJ databases">
        <authorList>
            <person name="Linke B."/>
        </authorList>
    </citation>
    <scope>NUCLEOTIDE SEQUENCE [LARGE SCALE GENOMIC DNA]</scope>
    <source>
        <strain evidence="7">CRIB-18</strain>
    </source>
</reference>
<organism evidence="7 8">
    <name type="scientific">Candidatus Criblamydia sequanensis CRIB-18</name>
    <dbReference type="NCBI Taxonomy" id="1437425"/>
    <lineage>
        <taxon>Bacteria</taxon>
        <taxon>Pseudomonadati</taxon>
        <taxon>Chlamydiota</taxon>
        <taxon>Chlamydiia</taxon>
        <taxon>Parachlamydiales</taxon>
        <taxon>Candidatus Criblamydiaceae</taxon>
        <taxon>Candidatus Criblamydia</taxon>
    </lineage>
</organism>
<dbReference type="eggNOG" id="COG2140">
    <property type="taxonomic scope" value="Bacteria"/>
</dbReference>
<dbReference type="STRING" id="1437425.CSEC_2437"/>
<evidence type="ECO:0000256" key="5">
    <source>
        <dbReference type="ARBA" id="ARBA00023211"/>
    </source>
</evidence>